<sequence>MTRSRARTTRALPPQSAGTQEATDTRTPTVRLAEVAALAATSVPTVSKVLNGRPGVSESTRRRVLTALAELGAPARPRRPRRSHLLSLRVDNLDGPWFQELVRGVVHAASEEDLEVVVSTGTPHEFDTWVAHSLQRGALALLCAVGLPSTRAIDLASGAGVPVIAIDPWRPTPELATVTCDHRAGAQVATEHLLALGHRRIAFLGGPPALANAQLRLEGFLRSMHEAGVAVEPDLLRAGRYTVACGYRAGQYFLALPEAPTAVFAASDDSAVGLLRALREAQVAVPGGMSVVGFDNLPTARWSEPALTTVHQPIEELGVRAVADALDLAQRAPASQEQLPRVVLPTRLITRETTAPPT</sequence>
<keyword evidence="7" id="KW-1185">Reference proteome</keyword>
<dbReference type="PROSITE" id="PS50932">
    <property type="entry name" value="HTH_LACI_2"/>
    <property type="match status" value="1"/>
</dbReference>
<dbReference type="CDD" id="cd01392">
    <property type="entry name" value="HTH_LacI"/>
    <property type="match status" value="1"/>
</dbReference>
<dbReference type="SUPFAM" id="SSF47413">
    <property type="entry name" value="lambda repressor-like DNA-binding domains"/>
    <property type="match status" value="1"/>
</dbReference>
<dbReference type="InterPro" id="IPR010982">
    <property type="entry name" value="Lambda_DNA-bd_dom_sf"/>
</dbReference>
<dbReference type="SMART" id="SM00354">
    <property type="entry name" value="HTH_LACI"/>
    <property type="match status" value="1"/>
</dbReference>
<dbReference type="GO" id="GO:0003700">
    <property type="term" value="F:DNA-binding transcription factor activity"/>
    <property type="evidence" value="ECO:0007669"/>
    <property type="project" value="TreeGrafter"/>
</dbReference>
<dbReference type="Proteomes" id="UP000224915">
    <property type="component" value="Unassembled WGS sequence"/>
</dbReference>
<gene>
    <name evidence="6" type="ORF">ATL40_0158</name>
</gene>
<dbReference type="PANTHER" id="PTHR30146:SF153">
    <property type="entry name" value="LACTOSE OPERON REPRESSOR"/>
    <property type="match status" value="1"/>
</dbReference>
<comment type="caution">
    <text evidence="6">The sequence shown here is derived from an EMBL/GenBank/DDBJ whole genome shotgun (WGS) entry which is preliminary data.</text>
</comment>
<keyword evidence="3" id="KW-0804">Transcription</keyword>
<dbReference type="GO" id="GO:0000976">
    <property type="term" value="F:transcription cis-regulatory region binding"/>
    <property type="evidence" value="ECO:0007669"/>
    <property type="project" value="TreeGrafter"/>
</dbReference>
<reference evidence="6 7" key="1">
    <citation type="submission" date="2017-10" db="EMBL/GenBank/DDBJ databases">
        <title>Sequencing the genomes of 1000 actinobacteria strains.</title>
        <authorList>
            <person name="Klenk H.-P."/>
        </authorList>
    </citation>
    <scope>NUCLEOTIDE SEQUENCE [LARGE SCALE GENOMIC DNA]</scope>
    <source>
        <strain evidence="6 7">DSM 21801</strain>
    </source>
</reference>
<feature type="region of interest" description="Disordered" evidence="4">
    <location>
        <begin position="1"/>
        <end position="26"/>
    </location>
</feature>
<feature type="domain" description="HTH lacI-type" evidence="5">
    <location>
        <begin position="30"/>
        <end position="72"/>
    </location>
</feature>
<evidence type="ECO:0000256" key="3">
    <source>
        <dbReference type="ARBA" id="ARBA00023163"/>
    </source>
</evidence>
<dbReference type="Pfam" id="PF13377">
    <property type="entry name" value="Peripla_BP_3"/>
    <property type="match status" value="1"/>
</dbReference>
<name>A0A2A9CW15_9MICO</name>
<dbReference type="InterPro" id="IPR028082">
    <property type="entry name" value="Peripla_BP_I"/>
</dbReference>
<dbReference type="SUPFAM" id="SSF53822">
    <property type="entry name" value="Periplasmic binding protein-like I"/>
    <property type="match status" value="1"/>
</dbReference>
<evidence type="ECO:0000256" key="2">
    <source>
        <dbReference type="ARBA" id="ARBA00023125"/>
    </source>
</evidence>
<accession>A0A2A9CW15</accession>
<protein>
    <submittedName>
        <fullName evidence="6">LacI family transcriptional regulator</fullName>
    </submittedName>
</protein>
<proteinExistence type="predicted"/>
<dbReference type="PANTHER" id="PTHR30146">
    <property type="entry name" value="LACI-RELATED TRANSCRIPTIONAL REPRESSOR"/>
    <property type="match status" value="1"/>
</dbReference>
<keyword evidence="2" id="KW-0238">DNA-binding</keyword>
<organism evidence="6 7">
    <name type="scientific">Serinibacter salmoneus</name>
    <dbReference type="NCBI Taxonomy" id="556530"/>
    <lineage>
        <taxon>Bacteria</taxon>
        <taxon>Bacillati</taxon>
        <taxon>Actinomycetota</taxon>
        <taxon>Actinomycetes</taxon>
        <taxon>Micrococcales</taxon>
        <taxon>Beutenbergiaceae</taxon>
        <taxon>Serinibacter</taxon>
    </lineage>
</organism>
<feature type="compositionally biased region" description="Polar residues" evidence="4">
    <location>
        <begin position="16"/>
        <end position="26"/>
    </location>
</feature>
<evidence type="ECO:0000313" key="7">
    <source>
        <dbReference type="Proteomes" id="UP000224915"/>
    </source>
</evidence>
<dbReference type="EMBL" id="PDJD01000001">
    <property type="protein sequence ID" value="PFG18617.1"/>
    <property type="molecule type" value="Genomic_DNA"/>
</dbReference>
<evidence type="ECO:0000256" key="4">
    <source>
        <dbReference type="SAM" id="MobiDB-lite"/>
    </source>
</evidence>
<dbReference type="Gene3D" id="3.40.50.2300">
    <property type="match status" value="2"/>
</dbReference>
<dbReference type="AlphaFoldDB" id="A0A2A9CW15"/>
<dbReference type="InterPro" id="IPR046335">
    <property type="entry name" value="LacI/GalR-like_sensor"/>
</dbReference>
<evidence type="ECO:0000256" key="1">
    <source>
        <dbReference type="ARBA" id="ARBA00023015"/>
    </source>
</evidence>
<dbReference type="Pfam" id="PF00356">
    <property type="entry name" value="LacI"/>
    <property type="match status" value="1"/>
</dbReference>
<dbReference type="InterPro" id="IPR000843">
    <property type="entry name" value="HTH_LacI"/>
</dbReference>
<dbReference type="CDD" id="cd06267">
    <property type="entry name" value="PBP1_LacI_sugar_binding-like"/>
    <property type="match status" value="1"/>
</dbReference>
<dbReference type="Gene3D" id="1.10.260.40">
    <property type="entry name" value="lambda repressor-like DNA-binding domains"/>
    <property type="match status" value="1"/>
</dbReference>
<evidence type="ECO:0000259" key="5">
    <source>
        <dbReference type="PROSITE" id="PS50932"/>
    </source>
</evidence>
<keyword evidence="1" id="KW-0805">Transcription regulation</keyword>
<dbReference type="OrthoDB" id="3227375at2"/>
<evidence type="ECO:0000313" key="6">
    <source>
        <dbReference type="EMBL" id="PFG18617.1"/>
    </source>
</evidence>